<feature type="non-terminal residue" evidence="2">
    <location>
        <position position="1"/>
    </location>
</feature>
<dbReference type="AlphaFoldDB" id="A0AAN5DA68"/>
<keyword evidence="3" id="KW-1185">Reference proteome</keyword>
<gene>
    <name evidence="2" type="ORF">PMAYCL1PPCAC_28464</name>
</gene>
<organism evidence="2 3">
    <name type="scientific">Pristionchus mayeri</name>
    <dbReference type="NCBI Taxonomy" id="1317129"/>
    <lineage>
        <taxon>Eukaryota</taxon>
        <taxon>Metazoa</taxon>
        <taxon>Ecdysozoa</taxon>
        <taxon>Nematoda</taxon>
        <taxon>Chromadorea</taxon>
        <taxon>Rhabditida</taxon>
        <taxon>Rhabditina</taxon>
        <taxon>Diplogasteromorpha</taxon>
        <taxon>Diplogasteroidea</taxon>
        <taxon>Neodiplogasteridae</taxon>
        <taxon>Pristionchus</taxon>
    </lineage>
</organism>
<dbReference type="Proteomes" id="UP001328107">
    <property type="component" value="Unassembled WGS sequence"/>
</dbReference>
<evidence type="ECO:0000313" key="2">
    <source>
        <dbReference type="EMBL" id="GMR58269.1"/>
    </source>
</evidence>
<keyword evidence="1" id="KW-0812">Transmembrane</keyword>
<keyword evidence="1" id="KW-0472">Membrane</keyword>
<reference evidence="3" key="1">
    <citation type="submission" date="2022-10" db="EMBL/GenBank/DDBJ databases">
        <title>Genome assembly of Pristionchus species.</title>
        <authorList>
            <person name="Yoshida K."/>
            <person name="Sommer R.J."/>
        </authorList>
    </citation>
    <scope>NUCLEOTIDE SEQUENCE [LARGE SCALE GENOMIC DNA]</scope>
    <source>
        <strain evidence="3">RS5460</strain>
    </source>
</reference>
<sequence>SPGAIKDPLPAGGAPGAALQGFTCLACWLLFNLWVLRDYFFPSVFTPLYNEKGLSKKKLSLKKNEIIMRQKISRAFSISASIPLGGSVSAASRLSTLGRDERSIDQFIV</sequence>
<protein>
    <submittedName>
        <fullName evidence="2">Uncharacterized protein</fullName>
    </submittedName>
</protein>
<name>A0AAN5DA68_9BILA</name>
<keyword evidence="1" id="KW-1133">Transmembrane helix</keyword>
<comment type="caution">
    <text evidence="2">The sequence shown here is derived from an EMBL/GenBank/DDBJ whole genome shotgun (WGS) entry which is preliminary data.</text>
</comment>
<evidence type="ECO:0000256" key="1">
    <source>
        <dbReference type="SAM" id="Phobius"/>
    </source>
</evidence>
<accession>A0AAN5DA68</accession>
<evidence type="ECO:0000313" key="3">
    <source>
        <dbReference type="Proteomes" id="UP001328107"/>
    </source>
</evidence>
<feature type="transmembrane region" description="Helical" evidence="1">
    <location>
        <begin position="17"/>
        <end position="36"/>
    </location>
</feature>
<dbReference type="EMBL" id="BTRK01000006">
    <property type="protein sequence ID" value="GMR58269.1"/>
    <property type="molecule type" value="Genomic_DNA"/>
</dbReference>
<proteinExistence type="predicted"/>